<accession>A0AAX6MCS1</accession>
<dbReference type="Gene3D" id="3.40.50.1820">
    <property type="entry name" value="alpha/beta hydrolase"/>
    <property type="match status" value="1"/>
</dbReference>
<dbReference type="GO" id="GO:0016787">
    <property type="term" value="F:hydrolase activity"/>
    <property type="evidence" value="ECO:0007669"/>
    <property type="project" value="InterPro"/>
</dbReference>
<organism evidence="2 3">
    <name type="scientific">Daldinia eschscholtzii</name>
    <dbReference type="NCBI Taxonomy" id="292717"/>
    <lineage>
        <taxon>Eukaryota</taxon>
        <taxon>Fungi</taxon>
        <taxon>Dikarya</taxon>
        <taxon>Ascomycota</taxon>
        <taxon>Pezizomycotina</taxon>
        <taxon>Sordariomycetes</taxon>
        <taxon>Xylariomycetidae</taxon>
        <taxon>Xylariales</taxon>
        <taxon>Hypoxylaceae</taxon>
        <taxon>Daldinia</taxon>
    </lineage>
</organism>
<dbReference type="Proteomes" id="UP001369815">
    <property type="component" value="Unassembled WGS sequence"/>
</dbReference>
<evidence type="ECO:0000313" key="3">
    <source>
        <dbReference type="Proteomes" id="UP001369815"/>
    </source>
</evidence>
<dbReference type="InterPro" id="IPR002925">
    <property type="entry name" value="Dienelactn_hydro"/>
</dbReference>
<dbReference type="PANTHER" id="PTHR17630:SF44">
    <property type="entry name" value="PROTEIN AIM2"/>
    <property type="match status" value="1"/>
</dbReference>
<dbReference type="Pfam" id="PF01738">
    <property type="entry name" value="DLH"/>
    <property type="match status" value="1"/>
</dbReference>
<name>A0AAX6MCS1_9PEZI</name>
<reference evidence="2 3" key="1">
    <citation type="journal article" date="2024" name="Front Chem Biol">
        <title>Unveiling the potential of Daldinia eschscholtzii MFLUCC 19-0629 through bioactivity and bioinformatics studies for enhanced sustainable agriculture production.</title>
        <authorList>
            <person name="Brooks S."/>
            <person name="Weaver J.A."/>
            <person name="Klomchit A."/>
            <person name="Alharthi S.A."/>
            <person name="Onlamun T."/>
            <person name="Nurani R."/>
            <person name="Vong T.K."/>
            <person name="Alberti F."/>
            <person name="Greco C."/>
        </authorList>
    </citation>
    <scope>NUCLEOTIDE SEQUENCE [LARGE SCALE GENOMIC DNA]</scope>
    <source>
        <strain evidence="2">MFLUCC 19-0629</strain>
    </source>
</reference>
<evidence type="ECO:0000313" key="2">
    <source>
        <dbReference type="EMBL" id="KAK6950177.1"/>
    </source>
</evidence>
<dbReference type="AlphaFoldDB" id="A0AAX6MCS1"/>
<gene>
    <name evidence="2" type="ORF">Daesc_008503</name>
</gene>
<proteinExistence type="predicted"/>
<dbReference type="InterPro" id="IPR029058">
    <property type="entry name" value="AB_hydrolase_fold"/>
</dbReference>
<comment type="caution">
    <text evidence="2">The sequence shown here is derived from an EMBL/GenBank/DDBJ whole genome shotgun (WGS) entry which is preliminary data.</text>
</comment>
<dbReference type="PANTHER" id="PTHR17630">
    <property type="entry name" value="DIENELACTONE HYDROLASE"/>
    <property type="match status" value="1"/>
</dbReference>
<evidence type="ECO:0000259" key="1">
    <source>
        <dbReference type="Pfam" id="PF01738"/>
    </source>
</evidence>
<dbReference type="SUPFAM" id="SSF53474">
    <property type="entry name" value="alpha/beta-Hydrolases"/>
    <property type="match status" value="1"/>
</dbReference>
<sequence length="271" mass="30337">MTTCYCFKGTSGDPAYEPQGSLSTLAGLPIYRSTPQDKDTNSNRETILYLPDGFGLAKHNQKLADKYAQSGYETVVVDYFEGDALPDTFMLYTPGTDLDAYENLTSEQKETIRKIDMPSWLERHTPAHISSLIDKFFPEFCSITAEDKERPRPKIHILGHCFGGKHAFKLAQLDHENIGSILVFHPSFLEPSDIKNLKKPVLVGCAETDVFTPDLIQTVLNYLPGCGTAWKFLVYGGTQHGFATRPDLGNELTAKMFQQAFDDGLQWLRAN</sequence>
<keyword evidence="3" id="KW-1185">Reference proteome</keyword>
<protein>
    <recommendedName>
        <fullName evidence="1">Dienelactone hydrolase domain-containing protein</fullName>
    </recommendedName>
</protein>
<feature type="domain" description="Dienelactone hydrolase" evidence="1">
    <location>
        <begin position="43"/>
        <end position="269"/>
    </location>
</feature>
<dbReference type="EMBL" id="JBANMG010000008">
    <property type="protein sequence ID" value="KAK6950177.1"/>
    <property type="molecule type" value="Genomic_DNA"/>
</dbReference>